<organism evidence="1 2">
    <name type="scientific">Qipengyuania algicida</name>
    <dbReference type="NCBI Taxonomy" id="1836209"/>
    <lineage>
        <taxon>Bacteria</taxon>
        <taxon>Pseudomonadati</taxon>
        <taxon>Pseudomonadota</taxon>
        <taxon>Alphaproteobacteria</taxon>
        <taxon>Sphingomonadales</taxon>
        <taxon>Erythrobacteraceae</taxon>
        <taxon>Qipengyuania</taxon>
    </lineage>
</organism>
<dbReference type="Gene3D" id="1.20.1260.10">
    <property type="match status" value="1"/>
</dbReference>
<accession>A0A845AMD6</accession>
<sequence length="148" mass="16325">MSTSAADSDARALLIALDDEYKAEATYAAVIEKFGEVRPFVNIIRAERMHQKIAKSELDRLGMKYPQSNPYLGKIRAPKTLLEACQVGITAEEENITLYDRLLPGVKDSQVHDVLLRLQTASRDRHLPAFRRCAARGGGVGRNGGGSR</sequence>
<gene>
    <name evidence="1" type="ORF">GRI58_14620</name>
</gene>
<protein>
    <submittedName>
        <fullName evidence="1">DUF2202 domain-containing protein</fullName>
    </submittedName>
</protein>
<dbReference type="InterPro" id="IPR009078">
    <property type="entry name" value="Ferritin-like_SF"/>
</dbReference>
<dbReference type="OrthoDB" id="573482at2"/>
<proteinExistence type="predicted"/>
<evidence type="ECO:0000313" key="2">
    <source>
        <dbReference type="Proteomes" id="UP000439780"/>
    </source>
</evidence>
<reference evidence="1 2" key="1">
    <citation type="submission" date="2019-12" db="EMBL/GenBank/DDBJ databases">
        <title>Genomic-based taxomic classification of the family Erythrobacteraceae.</title>
        <authorList>
            <person name="Xu L."/>
        </authorList>
    </citation>
    <scope>NUCLEOTIDE SEQUENCE [LARGE SCALE GENOMIC DNA]</scope>
    <source>
        <strain evidence="1 2">KEMB 9005-328</strain>
    </source>
</reference>
<comment type="caution">
    <text evidence="1">The sequence shown here is derived from an EMBL/GenBank/DDBJ whole genome shotgun (WGS) entry which is preliminary data.</text>
</comment>
<dbReference type="EMBL" id="WTYA01000014">
    <property type="protein sequence ID" value="MXP30041.1"/>
    <property type="molecule type" value="Genomic_DNA"/>
</dbReference>
<dbReference type="AlphaFoldDB" id="A0A845AMD6"/>
<dbReference type="InterPro" id="IPR019243">
    <property type="entry name" value="DUF2202"/>
</dbReference>
<dbReference type="InterPro" id="IPR012347">
    <property type="entry name" value="Ferritin-like"/>
</dbReference>
<evidence type="ECO:0000313" key="1">
    <source>
        <dbReference type="EMBL" id="MXP30041.1"/>
    </source>
</evidence>
<name>A0A845AMD6_9SPHN</name>
<keyword evidence="2" id="KW-1185">Reference proteome</keyword>
<dbReference type="CDD" id="cd01048">
    <property type="entry name" value="Ferritin_like_AB2"/>
    <property type="match status" value="1"/>
</dbReference>
<dbReference type="SUPFAM" id="SSF47240">
    <property type="entry name" value="Ferritin-like"/>
    <property type="match status" value="1"/>
</dbReference>
<dbReference type="Proteomes" id="UP000439780">
    <property type="component" value="Unassembled WGS sequence"/>
</dbReference>